<feature type="transmembrane region" description="Helical" evidence="1">
    <location>
        <begin position="106"/>
        <end position="124"/>
    </location>
</feature>
<evidence type="ECO:0000256" key="1">
    <source>
        <dbReference type="SAM" id="Phobius"/>
    </source>
</evidence>
<feature type="transmembrane region" description="Helical" evidence="1">
    <location>
        <begin position="12"/>
        <end position="33"/>
    </location>
</feature>
<dbReference type="InterPro" id="IPR021218">
    <property type="entry name" value="DUF2784"/>
</dbReference>
<feature type="transmembrane region" description="Helical" evidence="1">
    <location>
        <begin position="40"/>
        <end position="61"/>
    </location>
</feature>
<reference evidence="3" key="1">
    <citation type="submission" date="2016-10" db="EMBL/GenBank/DDBJ databases">
        <authorList>
            <person name="Varghese N."/>
            <person name="Submissions S."/>
        </authorList>
    </citation>
    <scope>NUCLEOTIDE SEQUENCE [LARGE SCALE GENOMIC DNA]</scope>
    <source>
        <strain evidence="3">IBRC-M 10761</strain>
    </source>
</reference>
<name>A0A1H7C3H8_9BACT</name>
<evidence type="ECO:0000313" key="3">
    <source>
        <dbReference type="Proteomes" id="UP000199403"/>
    </source>
</evidence>
<evidence type="ECO:0000313" key="2">
    <source>
        <dbReference type="EMBL" id="SEJ81582.1"/>
    </source>
</evidence>
<dbReference type="OrthoDB" id="9813998at2"/>
<gene>
    <name evidence="2" type="ORF">SAMN05192553_1178</name>
</gene>
<dbReference type="RefSeq" id="WP_092178897.1">
    <property type="nucleotide sequence ID" value="NZ_FNZH01000017.1"/>
</dbReference>
<proteinExistence type="predicted"/>
<keyword evidence="1" id="KW-0812">Transmembrane</keyword>
<keyword evidence="1" id="KW-0472">Membrane</keyword>
<organism evidence="2 3">
    <name type="scientific">Cyclobacterium xiamenense</name>
    <dbReference type="NCBI Taxonomy" id="1297121"/>
    <lineage>
        <taxon>Bacteria</taxon>
        <taxon>Pseudomonadati</taxon>
        <taxon>Bacteroidota</taxon>
        <taxon>Cytophagia</taxon>
        <taxon>Cytophagales</taxon>
        <taxon>Cyclobacteriaceae</taxon>
        <taxon>Cyclobacterium</taxon>
    </lineage>
</organism>
<evidence type="ECO:0008006" key="4">
    <source>
        <dbReference type="Google" id="ProtNLM"/>
    </source>
</evidence>
<accession>A0A1H7C3H8</accession>
<dbReference type="STRING" id="1416801.SAMN05192553_1178"/>
<dbReference type="Proteomes" id="UP000199403">
    <property type="component" value="Unassembled WGS sequence"/>
</dbReference>
<keyword evidence="1" id="KW-1133">Transmembrane helix</keyword>
<dbReference type="EMBL" id="FNZH01000017">
    <property type="protein sequence ID" value="SEJ81582.1"/>
    <property type="molecule type" value="Genomic_DNA"/>
</dbReference>
<keyword evidence="3" id="KW-1185">Reference proteome</keyword>
<protein>
    <recommendedName>
        <fullName evidence="4">DUF2784 domain-containing protein</fullName>
    </recommendedName>
</protein>
<dbReference type="Pfam" id="PF10861">
    <property type="entry name" value="DUF2784"/>
    <property type="match status" value="1"/>
</dbReference>
<dbReference type="AlphaFoldDB" id="A0A1H7C3H8"/>
<sequence length="130" mass="14809">MHQLLFIDWLAVADYAFLVVHTGLILFNVGGWLSPFTRKAHLVCISLTLASWVFLGIWYGWGYCPCTDWHWEILRLRGVEGLPNSYISYLLERILGWQPAAKLVDGATLGLALAAFFLSLWLNIRRPSSE</sequence>